<dbReference type="SUPFAM" id="SSF51395">
    <property type="entry name" value="FMN-linked oxidoreductases"/>
    <property type="match status" value="1"/>
</dbReference>
<comment type="similarity">
    <text evidence="12">Belongs to the dus family.</text>
</comment>
<dbReference type="PANTHER" id="PTHR11082:SF25">
    <property type="entry name" value="DUS-LIKE FMN-BINDING DOMAIN-CONTAINING PROTEIN"/>
    <property type="match status" value="1"/>
</dbReference>
<accession>A0A1F6X0S6</accession>
<feature type="binding site" evidence="14">
    <location>
        <position position="173"/>
    </location>
    <ligand>
        <name>FMN</name>
        <dbReference type="ChEBI" id="CHEBI:58210"/>
    </ligand>
</feature>
<dbReference type="PANTHER" id="PTHR11082">
    <property type="entry name" value="TRNA-DIHYDROURIDINE SYNTHASE"/>
    <property type="match status" value="1"/>
</dbReference>
<feature type="binding site" evidence="14">
    <location>
        <begin position="19"/>
        <end position="21"/>
    </location>
    <ligand>
        <name>FMN</name>
        <dbReference type="ChEBI" id="CHEBI:58210"/>
    </ligand>
</feature>
<comment type="catalytic activity">
    <reaction evidence="10">
        <text>a 5,6-dihydrouridine in tRNA + NADP(+) = a uridine in tRNA + NADPH + H(+)</text>
        <dbReference type="Rhea" id="RHEA:23624"/>
        <dbReference type="Rhea" id="RHEA-COMP:13339"/>
        <dbReference type="Rhea" id="RHEA-COMP:13887"/>
        <dbReference type="ChEBI" id="CHEBI:15378"/>
        <dbReference type="ChEBI" id="CHEBI:57783"/>
        <dbReference type="ChEBI" id="CHEBI:58349"/>
        <dbReference type="ChEBI" id="CHEBI:65315"/>
        <dbReference type="ChEBI" id="CHEBI:74443"/>
    </reaction>
</comment>
<proteinExistence type="inferred from homology"/>
<dbReference type="GO" id="GO:0017150">
    <property type="term" value="F:tRNA dihydrouridine synthase activity"/>
    <property type="evidence" value="ECO:0007669"/>
    <property type="project" value="InterPro"/>
</dbReference>
<dbReference type="Gene3D" id="3.20.20.70">
    <property type="entry name" value="Aldolase class I"/>
    <property type="match status" value="1"/>
</dbReference>
<reference evidence="16 17" key="1">
    <citation type="journal article" date="2016" name="Nat. Commun.">
        <title>Thousands of microbial genomes shed light on interconnected biogeochemical processes in an aquifer system.</title>
        <authorList>
            <person name="Anantharaman K."/>
            <person name="Brown C.T."/>
            <person name="Hug L.A."/>
            <person name="Sharon I."/>
            <person name="Castelle C.J."/>
            <person name="Probst A.J."/>
            <person name="Thomas B.C."/>
            <person name="Singh A."/>
            <person name="Wilkins M.J."/>
            <person name="Karaoz U."/>
            <person name="Brodie E.L."/>
            <person name="Williams K.H."/>
            <person name="Hubbard S.S."/>
            <person name="Banfield J.F."/>
        </authorList>
    </citation>
    <scope>NUCLEOTIDE SEQUENCE [LARGE SCALE GENOMIC DNA]</scope>
</reference>
<feature type="binding site" evidence="14">
    <location>
        <position position="145"/>
    </location>
    <ligand>
        <name>FMN</name>
        <dbReference type="ChEBI" id="CHEBI:58210"/>
    </ligand>
</feature>
<dbReference type="GO" id="GO:0050660">
    <property type="term" value="F:flavin adenine dinucleotide binding"/>
    <property type="evidence" value="ECO:0007669"/>
    <property type="project" value="InterPro"/>
</dbReference>
<dbReference type="Pfam" id="PF01207">
    <property type="entry name" value="Dus"/>
    <property type="match status" value="1"/>
</dbReference>
<dbReference type="InterPro" id="IPR024036">
    <property type="entry name" value="tRNA-dHydroUridine_Synthase_C"/>
</dbReference>
<dbReference type="CDD" id="cd02801">
    <property type="entry name" value="DUS_like_FMN"/>
    <property type="match status" value="1"/>
</dbReference>
<evidence type="ECO:0000256" key="7">
    <source>
        <dbReference type="ARBA" id="ARBA00022857"/>
    </source>
</evidence>
<gene>
    <name evidence="16" type="ORF">A2995_01375</name>
</gene>
<comment type="cofactor">
    <cofactor evidence="1 12 14">
        <name>FMN</name>
        <dbReference type="ChEBI" id="CHEBI:58210"/>
    </cofactor>
</comment>
<keyword evidence="3" id="KW-0820">tRNA-binding</keyword>
<comment type="function">
    <text evidence="2 12">Catalyzes the synthesis of 5,6-dihydrouridine (D), a modified base found in the D-loop of most tRNAs, via the reduction of the C5-C6 double bond in target uridines.</text>
</comment>
<evidence type="ECO:0000259" key="15">
    <source>
        <dbReference type="Pfam" id="PF01207"/>
    </source>
</evidence>
<keyword evidence="9 12" id="KW-0560">Oxidoreductase</keyword>
<evidence type="ECO:0000256" key="9">
    <source>
        <dbReference type="ARBA" id="ARBA00023002"/>
    </source>
</evidence>
<feature type="active site" description="Proton donor" evidence="13">
    <location>
        <position position="105"/>
    </location>
</feature>
<evidence type="ECO:0000256" key="10">
    <source>
        <dbReference type="ARBA" id="ARBA00048205"/>
    </source>
</evidence>
<evidence type="ECO:0000256" key="3">
    <source>
        <dbReference type="ARBA" id="ARBA00022555"/>
    </source>
</evidence>
<dbReference type="AlphaFoldDB" id="A0A1F6X0S6"/>
<dbReference type="InterPro" id="IPR001269">
    <property type="entry name" value="DUS_fam"/>
</dbReference>
<comment type="caution">
    <text evidence="16">The sequence shown here is derived from an EMBL/GenBank/DDBJ whole genome shotgun (WGS) entry which is preliminary data.</text>
</comment>
<dbReference type="GO" id="GO:0000049">
    <property type="term" value="F:tRNA binding"/>
    <property type="evidence" value="ECO:0007669"/>
    <property type="project" value="UniProtKB-KW"/>
</dbReference>
<dbReference type="EMBL" id="MFUP01000009">
    <property type="protein sequence ID" value="OGI87723.1"/>
    <property type="molecule type" value="Genomic_DNA"/>
</dbReference>
<keyword evidence="7" id="KW-0521">NADP</keyword>
<dbReference type="InterPro" id="IPR018517">
    <property type="entry name" value="tRNA_hU_synthase_CS"/>
</dbReference>
<feature type="binding site" evidence="14">
    <location>
        <position position="75"/>
    </location>
    <ligand>
        <name>FMN</name>
        <dbReference type="ChEBI" id="CHEBI:58210"/>
    </ligand>
</feature>
<sequence length="318" mass="35749">MSNLGFWEKLPRPFFCLAPMAQVTNIAFRTLIAKYGRPDVMWTEFVSADGLASVGKESLLIDLQYTEKERPIVAQLFSANLDKMYQSAKLIKKLGFDGLDLNMGCPDRTIEKQGTGAAHLKNPEQAREIIRSAKKGARGLPISVKTRLGYNKNEIETWIPTLLEEDIAVIIMHARTRKEMSNVPANWDLIKRTVEIVRASGKKTLVIGNGDVRNLADARKKAKETGCDGVMIGRAIFGNPTLFAEKELSIKERLEIMIEHTRLFEKLLGQVKNFAVMKKHFSAYVVGFKGAKKLRTKLMEAQNVQQVEEIVKSINKSL</sequence>
<keyword evidence="5 12" id="KW-0288">FMN</keyword>
<protein>
    <recommendedName>
        <fullName evidence="12">tRNA-dihydrouridine synthase</fullName>
        <ecNumber evidence="12">1.3.1.-</ecNumber>
    </recommendedName>
</protein>
<keyword evidence="8" id="KW-0694">RNA-binding</keyword>
<evidence type="ECO:0000256" key="6">
    <source>
        <dbReference type="ARBA" id="ARBA00022694"/>
    </source>
</evidence>
<evidence type="ECO:0000256" key="12">
    <source>
        <dbReference type="PIRNR" id="PIRNR006621"/>
    </source>
</evidence>
<evidence type="ECO:0000256" key="13">
    <source>
        <dbReference type="PIRSR" id="PIRSR006621-1"/>
    </source>
</evidence>
<organism evidence="16 17">
    <name type="scientific">Candidatus Nomurabacteria bacterium RIFCSPLOWO2_01_FULL_33_24</name>
    <dbReference type="NCBI Taxonomy" id="1801765"/>
    <lineage>
        <taxon>Bacteria</taxon>
        <taxon>Candidatus Nomuraibacteriota</taxon>
    </lineage>
</organism>
<feature type="domain" description="DUS-like FMN-binding" evidence="15">
    <location>
        <begin position="17"/>
        <end position="312"/>
    </location>
</feature>
<dbReference type="Gene3D" id="1.10.1200.80">
    <property type="entry name" value="Putative flavin oxidoreducatase, domain 2"/>
    <property type="match status" value="1"/>
</dbReference>
<dbReference type="PROSITE" id="PS01136">
    <property type="entry name" value="UPF0034"/>
    <property type="match status" value="1"/>
</dbReference>
<comment type="catalytic activity">
    <reaction evidence="11">
        <text>a 5,6-dihydrouridine in tRNA + NAD(+) = a uridine in tRNA + NADH + H(+)</text>
        <dbReference type="Rhea" id="RHEA:54452"/>
        <dbReference type="Rhea" id="RHEA-COMP:13339"/>
        <dbReference type="Rhea" id="RHEA-COMP:13887"/>
        <dbReference type="ChEBI" id="CHEBI:15378"/>
        <dbReference type="ChEBI" id="CHEBI:57540"/>
        <dbReference type="ChEBI" id="CHEBI:57945"/>
        <dbReference type="ChEBI" id="CHEBI:65315"/>
        <dbReference type="ChEBI" id="CHEBI:74443"/>
    </reaction>
</comment>
<keyword evidence="6 12" id="KW-0819">tRNA processing</keyword>
<keyword evidence="14" id="KW-0547">Nucleotide-binding</keyword>
<evidence type="ECO:0000256" key="5">
    <source>
        <dbReference type="ARBA" id="ARBA00022643"/>
    </source>
</evidence>
<feature type="binding site" evidence="14">
    <location>
        <begin position="233"/>
        <end position="234"/>
    </location>
    <ligand>
        <name>FMN</name>
        <dbReference type="ChEBI" id="CHEBI:58210"/>
    </ligand>
</feature>
<dbReference type="PIRSF" id="PIRSF006621">
    <property type="entry name" value="Dus"/>
    <property type="match status" value="1"/>
</dbReference>
<evidence type="ECO:0000256" key="4">
    <source>
        <dbReference type="ARBA" id="ARBA00022630"/>
    </source>
</evidence>
<evidence type="ECO:0000256" key="14">
    <source>
        <dbReference type="PIRSR" id="PIRSR006621-2"/>
    </source>
</evidence>
<keyword evidence="4 12" id="KW-0285">Flavoprotein</keyword>
<evidence type="ECO:0000256" key="11">
    <source>
        <dbReference type="ARBA" id="ARBA00048802"/>
    </source>
</evidence>
<evidence type="ECO:0000256" key="8">
    <source>
        <dbReference type="ARBA" id="ARBA00022884"/>
    </source>
</evidence>
<dbReference type="Proteomes" id="UP000185809">
    <property type="component" value="Unassembled WGS sequence"/>
</dbReference>
<evidence type="ECO:0000313" key="16">
    <source>
        <dbReference type="EMBL" id="OGI87723.1"/>
    </source>
</evidence>
<dbReference type="EC" id="1.3.1.-" evidence="12"/>
<dbReference type="InterPro" id="IPR035587">
    <property type="entry name" value="DUS-like_FMN-bd"/>
</dbReference>
<name>A0A1F6X0S6_9BACT</name>
<dbReference type="InterPro" id="IPR013785">
    <property type="entry name" value="Aldolase_TIM"/>
</dbReference>
<evidence type="ECO:0000256" key="2">
    <source>
        <dbReference type="ARBA" id="ARBA00002790"/>
    </source>
</evidence>
<evidence type="ECO:0000313" key="17">
    <source>
        <dbReference type="Proteomes" id="UP000185809"/>
    </source>
</evidence>
<evidence type="ECO:0000256" key="1">
    <source>
        <dbReference type="ARBA" id="ARBA00001917"/>
    </source>
</evidence>